<dbReference type="GO" id="GO:0140664">
    <property type="term" value="F:ATP-dependent DNA damage sensor activity"/>
    <property type="evidence" value="ECO:0007669"/>
    <property type="project" value="InterPro"/>
</dbReference>
<evidence type="ECO:0000256" key="2">
    <source>
        <dbReference type="ARBA" id="ARBA00022741"/>
    </source>
</evidence>
<keyword evidence="1 7" id="KW-0699">rRNA-binding</keyword>
<dbReference type="NCBIfam" id="TIGR01069">
    <property type="entry name" value="mutS2"/>
    <property type="match status" value="1"/>
</dbReference>
<keyword evidence="7 10" id="KW-0255">Endonuclease</keyword>
<dbReference type="PANTHER" id="PTHR48466:SF2">
    <property type="entry name" value="OS10G0509000 PROTEIN"/>
    <property type="match status" value="1"/>
</dbReference>
<reference evidence="10" key="1">
    <citation type="journal article" date="2020" name="mSystems">
        <title>Genome- and Community-Level Interaction Insights into Carbon Utilization and Element Cycling Functions of Hydrothermarchaeota in Hydrothermal Sediment.</title>
        <authorList>
            <person name="Zhou Z."/>
            <person name="Liu Y."/>
            <person name="Xu W."/>
            <person name="Pan J."/>
            <person name="Luo Z.H."/>
            <person name="Li M."/>
        </authorList>
    </citation>
    <scope>NUCLEOTIDE SEQUENCE [LARGE SCALE GENOMIC DNA]</scope>
    <source>
        <strain evidence="10">SpSt-747</strain>
    </source>
</reference>
<dbReference type="PIRSF" id="PIRSF005814">
    <property type="entry name" value="MutS_YshD"/>
    <property type="match status" value="1"/>
</dbReference>
<sequence length="779" mass="88976">MEVPKSTLASFEYERILELLVPLCFCPATQERARALLPLAPEALPLHLEVVRELRDLIRFDGDIPFGEFPDLRPVLEVLRLPGARLSLEEAQKVYRFLLMSQGIRHFLKERGVEKKYPRMSSLYFRNIQDFSGFLRYAEKIFSQDGQVLDTASEKLWNIRRRKEEVQSRIVEVLHRILQDSRITRYLQEPLYTLRKGRYVLPVKAQFRGMLRGFVVDCSSSGSTLFIEPWAVAELTNELEVLETLEEEEVSRILSTFTEKLRPLSSALWETFEGLVGLDLLRAKVKLGERWRGEIPEVGGETLRIREGRHPLLFERAVPFDLEVPGDRSIVVVSGPNGGGKTVLVKALALLVTLTFSGIPVPLARGSSIPLYDYLFVDIGDHQDLENSLSTFTSRMVLLRAALQKAGPRSLFLIDELGAGTDPHEGAALGIALLEYLKKRGTTCIVTTHLPALREYALRGEGVLPASLAFDPDTLQPTYRLVVGSVEGSYGITIAERVGLPQEVIQGARQVLRKEEVAFNELLLSLSREREEMRRKLDELHERLAELGKREEEVQALRRALEEERRRLTRTLREDWEVRLREREKEIARLVGELRKARALDEEKYGELKGLLQEERRWLESLKEEREEPQEFQAGDRVFVDPLGRGVVLEVDMKKGEVLVAVGERRVRVAPERLRKEEKEIPQESPQTPITTFTLRERITNEVTIRALKAEEALAVLERYLDRAILAGFTTVYIIHGKGEGKLRQVTHEFLRSHPYVQEFRPGRPEEGGLGVTVVTLRT</sequence>
<dbReference type="SUPFAM" id="SSF160443">
    <property type="entry name" value="SMR domain-like"/>
    <property type="match status" value="1"/>
</dbReference>
<dbReference type="PROSITE" id="PS50828">
    <property type="entry name" value="SMR"/>
    <property type="match status" value="1"/>
</dbReference>
<evidence type="ECO:0000256" key="5">
    <source>
        <dbReference type="ARBA" id="ARBA00022884"/>
    </source>
</evidence>
<dbReference type="GO" id="GO:0004519">
    <property type="term" value="F:endonuclease activity"/>
    <property type="evidence" value="ECO:0007669"/>
    <property type="project" value="UniProtKB-UniRule"/>
</dbReference>
<dbReference type="AlphaFoldDB" id="A0A7V4DD68"/>
<evidence type="ECO:0000256" key="6">
    <source>
        <dbReference type="ARBA" id="ARBA00023125"/>
    </source>
</evidence>
<dbReference type="InterPro" id="IPR007696">
    <property type="entry name" value="DNA_mismatch_repair_MutS_core"/>
</dbReference>
<dbReference type="InterPro" id="IPR045076">
    <property type="entry name" value="MutS"/>
</dbReference>
<keyword evidence="6 7" id="KW-0238">DNA-binding</keyword>
<dbReference type="SUPFAM" id="SSF48334">
    <property type="entry name" value="DNA repair protein MutS, domain III"/>
    <property type="match status" value="1"/>
</dbReference>
<dbReference type="GO" id="GO:0030983">
    <property type="term" value="F:mismatched DNA binding"/>
    <property type="evidence" value="ECO:0007669"/>
    <property type="project" value="InterPro"/>
</dbReference>
<dbReference type="SMART" id="SM00533">
    <property type="entry name" value="MUTSd"/>
    <property type="match status" value="1"/>
</dbReference>
<dbReference type="GO" id="GO:0019843">
    <property type="term" value="F:rRNA binding"/>
    <property type="evidence" value="ECO:0007669"/>
    <property type="project" value="UniProtKB-UniRule"/>
</dbReference>
<keyword evidence="4 7" id="KW-0067">ATP-binding</keyword>
<dbReference type="Gene3D" id="3.30.1370.110">
    <property type="match status" value="1"/>
</dbReference>
<dbReference type="Gene3D" id="3.40.50.300">
    <property type="entry name" value="P-loop containing nucleotide triphosphate hydrolases"/>
    <property type="match status" value="1"/>
</dbReference>
<dbReference type="InterPro" id="IPR046893">
    <property type="entry name" value="MSSS"/>
</dbReference>
<dbReference type="EC" id="3.6.4.-" evidence="7"/>
<feature type="binding site" evidence="7">
    <location>
        <begin position="335"/>
        <end position="342"/>
    </location>
    <ligand>
        <name>ATP</name>
        <dbReference type="ChEBI" id="CHEBI:30616"/>
    </ligand>
</feature>
<dbReference type="PANTHER" id="PTHR48466">
    <property type="entry name" value="OS10G0509000 PROTEIN-RELATED"/>
    <property type="match status" value="1"/>
</dbReference>
<keyword evidence="8" id="KW-0175">Coiled coil</keyword>
<evidence type="ECO:0000256" key="8">
    <source>
        <dbReference type="SAM" id="Coils"/>
    </source>
</evidence>
<dbReference type="GO" id="GO:0043023">
    <property type="term" value="F:ribosomal large subunit binding"/>
    <property type="evidence" value="ECO:0007669"/>
    <property type="project" value="UniProtKB-UniRule"/>
</dbReference>
<evidence type="ECO:0000256" key="7">
    <source>
        <dbReference type="HAMAP-Rule" id="MF_00092"/>
    </source>
</evidence>
<accession>A0A7V4DD68</accession>
<feature type="coiled-coil region" evidence="8">
    <location>
        <begin position="523"/>
        <end position="628"/>
    </location>
</feature>
<dbReference type="InterPro" id="IPR002625">
    <property type="entry name" value="Smr_dom"/>
</dbReference>
<dbReference type="InterPro" id="IPR000432">
    <property type="entry name" value="DNA_mismatch_repair_MutS_C"/>
</dbReference>
<feature type="domain" description="Smr" evidence="9">
    <location>
        <begin position="706"/>
        <end position="778"/>
    </location>
</feature>
<comment type="caution">
    <text evidence="10">The sequence shown here is derived from an EMBL/GenBank/DDBJ whole genome shotgun (WGS) entry which is preliminary data.</text>
</comment>
<dbReference type="GO" id="GO:0045910">
    <property type="term" value="P:negative regulation of DNA recombination"/>
    <property type="evidence" value="ECO:0007669"/>
    <property type="project" value="InterPro"/>
</dbReference>
<comment type="function">
    <text evidence="7">Endonuclease that is involved in the suppression of homologous recombination and thus may have a key role in the control of bacterial genetic diversity.</text>
</comment>
<dbReference type="GO" id="GO:0005524">
    <property type="term" value="F:ATP binding"/>
    <property type="evidence" value="ECO:0007669"/>
    <property type="project" value="UniProtKB-UniRule"/>
</dbReference>
<organism evidence="10">
    <name type="scientific">Candidatus Caldatribacterium californiense</name>
    <dbReference type="NCBI Taxonomy" id="1454726"/>
    <lineage>
        <taxon>Bacteria</taxon>
        <taxon>Pseudomonadati</taxon>
        <taxon>Atribacterota</taxon>
        <taxon>Atribacteria</taxon>
        <taxon>Atribacterales</taxon>
        <taxon>Candidatus Caldatribacteriaceae</taxon>
        <taxon>Candidatus Caldatribacterium</taxon>
    </lineage>
</organism>
<keyword evidence="7" id="KW-0540">Nuclease</keyword>
<name>A0A7V4DD68_9BACT</name>
<dbReference type="InterPro" id="IPR005747">
    <property type="entry name" value="MutS2"/>
</dbReference>
<dbReference type="InterPro" id="IPR036187">
    <property type="entry name" value="DNA_mismatch_repair_MutS_sf"/>
</dbReference>
<comment type="function">
    <text evidence="7">Acts as a ribosome collision sensor, splitting the ribosome into its 2 subunits. Detects stalled/collided 70S ribosomes which it binds and splits by an ATP-hydrolysis driven conformational change. Acts upstream of the ribosome quality control system (RQC), a ribosome-associated complex that mediates the extraction of incompletely synthesized nascent chains from stalled ribosomes and their subsequent degradation. Probably generates substrates for RQC.</text>
</comment>
<dbReference type="EC" id="3.1.-.-" evidence="7"/>
<protein>
    <recommendedName>
        <fullName evidence="7">Endonuclease MutS2</fullName>
        <ecNumber evidence="7">3.1.-.-</ecNumber>
    </recommendedName>
    <alternativeName>
        <fullName evidence="7">Ribosome-associated protein quality control-upstream factor</fullName>
        <shortName evidence="7">RQC-upstream factor</shortName>
        <shortName evidence="7">RqcU</shortName>
        <ecNumber evidence="7">3.6.4.-</ecNumber>
    </alternativeName>
</protein>
<comment type="subunit">
    <text evidence="7">Homodimer. Binds to stalled ribosomes, contacting rRNA.</text>
</comment>
<dbReference type="SMART" id="SM00382">
    <property type="entry name" value="AAA"/>
    <property type="match status" value="1"/>
</dbReference>
<dbReference type="Pfam" id="PF01713">
    <property type="entry name" value="Smr"/>
    <property type="match status" value="1"/>
</dbReference>
<dbReference type="InterPro" id="IPR003593">
    <property type="entry name" value="AAA+_ATPase"/>
</dbReference>
<dbReference type="EMBL" id="DTFV01000033">
    <property type="protein sequence ID" value="HGI30058.1"/>
    <property type="molecule type" value="Genomic_DNA"/>
</dbReference>
<comment type="similarity">
    <text evidence="7">Belongs to the DNA mismatch repair MutS family. MutS2 subfamily.</text>
</comment>
<keyword evidence="5 7" id="KW-0694">RNA-binding</keyword>
<dbReference type="SUPFAM" id="SSF52540">
    <property type="entry name" value="P-loop containing nucleoside triphosphate hydrolases"/>
    <property type="match status" value="1"/>
</dbReference>
<dbReference type="Pfam" id="PF00488">
    <property type="entry name" value="MutS_V"/>
    <property type="match status" value="1"/>
</dbReference>
<dbReference type="SMART" id="SM00463">
    <property type="entry name" value="SMR"/>
    <property type="match status" value="1"/>
</dbReference>
<evidence type="ECO:0000256" key="1">
    <source>
        <dbReference type="ARBA" id="ARBA00022730"/>
    </source>
</evidence>
<dbReference type="Pfam" id="PF20297">
    <property type="entry name" value="MSSS"/>
    <property type="match status" value="1"/>
</dbReference>
<gene>
    <name evidence="7" type="primary">mutS2</name>
    <name evidence="7" type="synonym">rqcU</name>
    <name evidence="10" type="ORF">ENV30_01905</name>
</gene>
<evidence type="ECO:0000256" key="3">
    <source>
        <dbReference type="ARBA" id="ARBA00022801"/>
    </source>
</evidence>
<dbReference type="GO" id="GO:0006298">
    <property type="term" value="P:mismatch repair"/>
    <property type="evidence" value="ECO:0007669"/>
    <property type="project" value="InterPro"/>
</dbReference>
<dbReference type="PROSITE" id="PS00486">
    <property type="entry name" value="DNA_MISMATCH_REPAIR_2"/>
    <property type="match status" value="1"/>
</dbReference>
<keyword evidence="3 7" id="KW-0378">Hydrolase</keyword>
<dbReference type="GO" id="GO:0072344">
    <property type="term" value="P:rescue of stalled ribosome"/>
    <property type="evidence" value="ECO:0007669"/>
    <property type="project" value="UniProtKB-UniRule"/>
</dbReference>
<dbReference type="SMART" id="SM00534">
    <property type="entry name" value="MUTSac"/>
    <property type="match status" value="1"/>
</dbReference>
<evidence type="ECO:0000259" key="9">
    <source>
        <dbReference type="PROSITE" id="PS50828"/>
    </source>
</evidence>
<evidence type="ECO:0000256" key="4">
    <source>
        <dbReference type="ARBA" id="ARBA00022840"/>
    </source>
</evidence>
<evidence type="ECO:0000313" key="10">
    <source>
        <dbReference type="EMBL" id="HGI30058.1"/>
    </source>
</evidence>
<dbReference type="InterPro" id="IPR036063">
    <property type="entry name" value="Smr_dom_sf"/>
</dbReference>
<dbReference type="InterPro" id="IPR027417">
    <property type="entry name" value="P-loop_NTPase"/>
</dbReference>
<dbReference type="HAMAP" id="MF_00092">
    <property type="entry name" value="MutS2"/>
    <property type="match status" value="1"/>
</dbReference>
<proteinExistence type="inferred from homology"/>
<keyword evidence="2 7" id="KW-0547">Nucleotide-binding</keyword>
<dbReference type="GO" id="GO:0016887">
    <property type="term" value="F:ATP hydrolysis activity"/>
    <property type="evidence" value="ECO:0007669"/>
    <property type="project" value="InterPro"/>
</dbReference>